<proteinExistence type="inferred from homology"/>
<evidence type="ECO:0000313" key="20">
    <source>
        <dbReference type="Proteomes" id="UP000283634"/>
    </source>
</evidence>
<keyword evidence="14" id="KW-0325">Glycoprotein</keyword>
<evidence type="ECO:0000256" key="3">
    <source>
        <dbReference type="ARBA" id="ARBA00005860"/>
    </source>
</evidence>
<protein>
    <recommendedName>
        <fullName evidence="16">Leishmanolysin-like peptidase</fullName>
        <ecNumber evidence="16">3.4.24.-</ecNumber>
    </recommendedName>
</protein>
<dbReference type="EMBL" id="MKGL01000822">
    <property type="protein sequence ID" value="RNE95645.1"/>
    <property type="molecule type" value="Genomic_DNA"/>
</dbReference>
<dbReference type="Gene3D" id="2.10.55.10">
    <property type="entry name" value="Leishmanolysin domain 3"/>
    <property type="match status" value="1"/>
</dbReference>
<evidence type="ECO:0000256" key="12">
    <source>
        <dbReference type="ARBA" id="ARBA00023145"/>
    </source>
</evidence>
<dbReference type="FunFam" id="3.90.132.10:FF:000001">
    <property type="entry name" value="leishmanolysin-like peptidase isoform X2"/>
    <property type="match status" value="1"/>
</dbReference>
<evidence type="ECO:0000256" key="6">
    <source>
        <dbReference type="ARBA" id="ARBA00022729"/>
    </source>
</evidence>
<dbReference type="OrthoDB" id="527990at2759"/>
<evidence type="ECO:0000256" key="18">
    <source>
        <dbReference type="SAM" id="Phobius"/>
    </source>
</evidence>
<evidence type="ECO:0000256" key="9">
    <source>
        <dbReference type="ARBA" id="ARBA00022889"/>
    </source>
</evidence>
<dbReference type="Gene3D" id="3.90.132.10">
    <property type="entry name" value="Leishmanolysin , domain 2"/>
    <property type="match status" value="1"/>
</dbReference>
<evidence type="ECO:0000256" key="10">
    <source>
        <dbReference type="ARBA" id="ARBA00023049"/>
    </source>
</evidence>
<dbReference type="EC" id="3.4.24.-" evidence="16"/>
<evidence type="ECO:0000313" key="19">
    <source>
        <dbReference type="EMBL" id="RNE95645.1"/>
    </source>
</evidence>
<feature type="compositionally biased region" description="Polar residues" evidence="17">
    <location>
        <begin position="319"/>
        <end position="331"/>
    </location>
</feature>
<dbReference type="GO" id="GO:0004222">
    <property type="term" value="F:metalloendopeptidase activity"/>
    <property type="evidence" value="ECO:0007669"/>
    <property type="project" value="UniProtKB-UniRule"/>
</dbReference>
<dbReference type="InterPro" id="IPR001577">
    <property type="entry name" value="Peptidase_M8"/>
</dbReference>
<comment type="catalytic activity">
    <reaction evidence="1">
        <text>Preference for hydrophobic residues at P1 and P1' and basic residues at P2' and P3'. A model nonapeptide is cleaved at -Ala-Tyr-|-Leu-Lys-Lys-.</text>
        <dbReference type="EC" id="3.4.24.36"/>
    </reaction>
</comment>
<dbReference type="Pfam" id="PF01457">
    <property type="entry name" value="Peptidase_M8"/>
    <property type="match status" value="1"/>
</dbReference>
<accession>A0A3R7KJC7</accession>
<dbReference type="SUPFAM" id="SSF55486">
    <property type="entry name" value="Metalloproteases ('zincins'), catalytic domain"/>
    <property type="match status" value="1"/>
</dbReference>
<comment type="similarity">
    <text evidence="3 16">Belongs to the peptidase M8 family.</text>
</comment>
<gene>
    <name evidence="19" type="ORF">TraAM80_10153</name>
</gene>
<feature type="binding site" evidence="15">
    <location>
        <position position="52"/>
    </location>
    <ligand>
        <name>Zn(2+)</name>
        <dbReference type="ChEBI" id="CHEBI:29105"/>
        <note>catalytic</note>
    </ligand>
</feature>
<keyword evidence="8 15" id="KW-0862">Zinc</keyword>
<dbReference type="Gene3D" id="2.30.34.10">
    <property type="entry name" value="Leishmanolysin domain 4"/>
    <property type="match status" value="1"/>
</dbReference>
<dbReference type="GO" id="GO:0016020">
    <property type="term" value="C:membrane"/>
    <property type="evidence" value="ECO:0007669"/>
    <property type="project" value="UniProtKB-SubCell"/>
</dbReference>
<feature type="region of interest" description="Disordered" evidence="17">
    <location>
        <begin position="288"/>
        <end position="379"/>
    </location>
</feature>
<keyword evidence="4 16" id="KW-0645">Protease</keyword>
<name>A0A3R7KJC7_TRYRA</name>
<feature type="compositionally biased region" description="Polar residues" evidence="17">
    <location>
        <begin position="342"/>
        <end position="356"/>
    </location>
</feature>
<reference evidence="19 20" key="1">
    <citation type="journal article" date="2018" name="BMC Genomics">
        <title>Genomic comparison of Trypanosoma conorhini and Trypanosoma rangeli to Trypanosoma cruzi strains of high and low virulence.</title>
        <authorList>
            <person name="Bradwell K.R."/>
            <person name="Koparde V.N."/>
            <person name="Matveyev A.V."/>
            <person name="Serrano M.G."/>
            <person name="Alves J.M."/>
            <person name="Parikh H."/>
            <person name="Huang B."/>
            <person name="Lee V."/>
            <person name="Espinosa-Alvarez O."/>
            <person name="Ortiz P.A."/>
            <person name="Costa-Martins A.G."/>
            <person name="Teixeira M.M."/>
            <person name="Buck G.A."/>
        </authorList>
    </citation>
    <scope>NUCLEOTIDE SEQUENCE [LARGE SCALE GENOMIC DNA]</scope>
    <source>
        <strain evidence="19 20">AM80</strain>
    </source>
</reference>
<dbReference type="PANTHER" id="PTHR10942:SF0">
    <property type="entry name" value="LEISHMANOLYSIN-LIKE PEPTIDASE"/>
    <property type="match status" value="1"/>
</dbReference>
<dbReference type="RefSeq" id="XP_029233348.1">
    <property type="nucleotide sequence ID" value="XM_029386793.1"/>
</dbReference>
<keyword evidence="11 18" id="KW-0472">Membrane</keyword>
<feature type="transmembrane region" description="Helical" evidence="18">
    <location>
        <begin position="389"/>
        <end position="409"/>
    </location>
</feature>
<dbReference type="GO" id="GO:0007155">
    <property type="term" value="P:cell adhesion"/>
    <property type="evidence" value="ECO:0007669"/>
    <property type="project" value="UniProtKB-KW"/>
</dbReference>
<evidence type="ECO:0000256" key="17">
    <source>
        <dbReference type="SAM" id="MobiDB-lite"/>
    </source>
</evidence>
<evidence type="ECO:0000256" key="5">
    <source>
        <dbReference type="ARBA" id="ARBA00022723"/>
    </source>
</evidence>
<sequence>MLSQVSNVRGKKEVWVISSPKVKELARKYYNCPTLEGMELEDIGDKRAVLSHWKERNARGELMAPTFPSIHYSALTLAAFEDMGVYKANYDMAEPSWWGNNSGCGLLKNKCLTNGRTDYPELFCKHIRNKQMPTCTHDRLYVGACEIRTYSKPLLPQFQYFDNPTLGGDLEMMEYCPRMVKRRDTGCTNGKNYVIVGSFIGPNSRCVNGEELLYDYQEIGDVCVNTQCSGGNLRVQFLGDDTWHDCNEGEMVAPSGGKWSGGSIRCPKYADVCTPFLNTSALPIPVVAPPLAEKPNPADTNDESGGTHPKPNALPSTYRLHNTNPERNPTNMRRDPGASPSMYRSHNTNPKRNPTSMRGEVTPNPYGKSSVGGNGNRGGKEFGLGDTSVVAVGLSSLAVLAVAVAVVMAPL</sequence>
<evidence type="ECO:0000256" key="8">
    <source>
        <dbReference type="ARBA" id="ARBA00022833"/>
    </source>
</evidence>
<evidence type="ECO:0000256" key="2">
    <source>
        <dbReference type="ARBA" id="ARBA00004370"/>
    </source>
</evidence>
<dbReference type="GO" id="GO:0005737">
    <property type="term" value="C:cytoplasm"/>
    <property type="evidence" value="ECO:0007669"/>
    <property type="project" value="TreeGrafter"/>
</dbReference>
<evidence type="ECO:0000256" key="4">
    <source>
        <dbReference type="ARBA" id="ARBA00022670"/>
    </source>
</evidence>
<keyword evidence="13" id="KW-1015">Disulfide bond</keyword>
<dbReference type="PRINTS" id="PR00782">
    <property type="entry name" value="LSHMANOLYSIN"/>
</dbReference>
<evidence type="ECO:0000256" key="15">
    <source>
        <dbReference type="PIRSR" id="PIRSR601577-2"/>
    </source>
</evidence>
<keyword evidence="18" id="KW-0812">Transmembrane</keyword>
<evidence type="ECO:0000256" key="11">
    <source>
        <dbReference type="ARBA" id="ARBA00023136"/>
    </source>
</evidence>
<keyword evidence="10 15" id="KW-0482">Metalloprotease</keyword>
<evidence type="ECO:0000256" key="7">
    <source>
        <dbReference type="ARBA" id="ARBA00022801"/>
    </source>
</evidence>
<dbReference type="GO" id="GO:0046872">
    <property type="term" value="F:metal ion binding"/>
    <property type="evidence" value="ECO:0007669"/>
    <property type="project" value="UniProtKB-KW"/>
</dbReference>
<dbReference type="GeneID" id="40334086"/>
<dbReference type="Proteomes" id="UP000283634">
    <property type="component" value="Unassembled WGS sequence"/>
</dbReference>
<dbReference type="AlphaFoldDB" id="A0A3R7KJC7"/>
<dbReference type="VEuPathDB" id="TriTrypDB:TRSC58_07184"/>
<comment type="subcellular location">
    <subcellularLocation>
        <location evidence="2">Membrane</location>
    </subcellularLocation>
</comment>
<keyword evidence="9" id="KW-0130">Cell adhesion</keyword>
<keyword evidence="12" id="KW-0865">Zymogen</keyword>
<dbReference type="OMA" id="ACEIRTY"/>
<comment type="caution">
    <text evidence="19">The sequence shown here is derived from an EMBL/GenBank/DDBJ whole genome shotgun (WGS) entry which is preliminary data.</text>
</comment>
<evidence type="ECO:0000256" key="13">
    <source>
        <dbReference type="ARBA" id="ARBA00023157"/>
    </source>
</evidence>
<dbReference type="GO" id="GO:0006508">
    <property type="term" value="P:proteolysis"/>
    <property type="evidence" value="ECO:0007669"/>
    <property type="project" value="UniProtKB-KW"/>
</dbReference>
<evidence type="ECO:0000256" key="1">
    <source>
        <dbReference type="ARBA" id="ARBA00001249"/>
    </source>
</evidence>
<organism evidence="19 20">
    <name type="scientific">Trypanosoma rangeli</name>
    <dbReference type="NCBI Taxonomy" id="5698"/>
    <lineage>
        <taxon>Eukaryota</taxon>
        <taxon>Discoba</taxon>
        <taxon>Euglenozoa</taxon>
        <taxon>Kinetoplastea</taxon>
        <taxon>Metakinetoplastina</taxon>
        <taxon>Trypanosomatida</taxon>
        <taxon>Trypanosomatidae</taxon>
        <taxon>Trypanosoma</taxon>
        <taxon>Herpetosoma</taxon>
    </lineage>
</organism>
<keyword evidence="20" id="KW-1185">Reference proteome</keyword>
<keyword evidence="5 15" id="KW-0479">Metal-binding</keyword>
<comment type="cofactor">
    <cofactor evidence="15 16">
        <name>Zn(2+)</name>
        <dbReference type="ChEBI" id="CHEBI:29105"/>
    </cofactor>
    <text evidence="15 16">Binds 1 zinc ion per subunit.</text>
</comment>
<evidence type="ECO:0000256" key="16">
    <source>
        <dbReference type="RuleBase" id="RU366077"/>
    </source>
</evidence>
<keyword evidence="7 16" id="KW-0378">Hydrolase</keyword>
<dbReference type="PANTHER" id="PTHR10942">
    <property type="entry name" value="LEISHMANOLYSIN-LIKE PEPTIDASE"/>
    <property type="match status" value="1"/>
</dbReference>
<evidence type="ECO:0000256" key="14">
    <source>
        <dbReference type="ARBA" id="ARBA00023180"/>
    </source>
</evidence>
<keyword evidence="6" id="KW-0732">Signal</keyword>
<keyword evidence="18" id="KW-1133">Transmembrane helix</keyword>